<feature type="region of interest" description="Disordered" evidence="2">
    <location>
        <begin position="57"/>
        <end position="177"/>
    </location>
</feature>
<evidence type="ECO:0000256" key="2">
    <source>
        <dbReference type="SAM" id="MobiDB-lite"/>
    </source>
</evidence>
<dbReference type="EMBL" id="CDQK01000007">
    <property type="protein sequence ID" value="CEP25125.1"/>
    <property type="molecule type" value="Genomic_DNA"/>
</dbReference>
<dbReference type="STRING" id="983966.A0A0H5C9N7"/>
<feature type="compositionally biased region" description="Acidic residues" evidence="2">
    <location>
        <begin position="128"/>
        <end position="137"/>
    </location>
</feature>
<dbReference type="OrthoDB" id="5376259at2759"/>
<protein>
    <submittedName>
        <fullName evidence="3">Uncharacterized protein</fullName>
    </submittedName>
</protein>
<gene>
    <name evidence="3" type="ORF">BN1211_6125</name>
    <name evidence="4" type="ORF">CYBJADRAFT_162034</name>
</gene>
<keyword evidence="6" id="KW-1185">Reference proteome</keyword>
<evidence type="ECO:0000256" key="1">
    <source>
        <dbReference type="SAM" id="Coils"/>
    </source>
</evidence>
<organism evidence="3 5">
    <name type="scientific">Cyberlindnera jadinii (strain ATCC 18201 / CBS 1600 / BCRC 20928 / JCM 3617 / NBRC 0987 / NRRL Y-1542)</name>
    <name type="common">Torula yeast</name>
    <name type="synonym">Candida utilis</name>
    <dbReference type="NCBI Taxonomy" id="983966"/>
    <lineage>
        <taxon>Eukaryota</taxon>
        <taxon>Fungi</taxon>
        <taxon>Dikarya</taxon>
        <taxon>Ascomycota</taxon>
        <taxon>Saccharomycotina</taxon>
        <taxon>Saccharomycetes</taxon>
        <taxon>Phaffomycetales</taxon>
        <taxon>Phaffomycetaceae</taxon>
        <taxon>Cyberlindnera</taxon>
    </lineage>
</organism>
<proteinExistence type="predicted"/>
<evidence type="ECO:0000313" key="3">
    <source>
        <dbReference type="EMBL" id="CEP25125.1"/>
    </source>
</evidence>
<dbReference type="OMA" id="NETCENM"/>
<reference evidence="3" key="1">
    <citation type="submission" date="2014-12" db="EMBL/GenBank/DDBJ databases">
        <authorList>
            <person name="Jaenicke S."/>
        </authorList>
    </citation>
    <scope>NUCLEOTIDE SEQUENCE [LARGE SCALE GENOMIC DNA]</scope>
    <source>
        <strain evidence="3">CBS1600</strain>
    </source>
</reference>
<sequence length="427" mass="48111">MSFADTESYMYLTREVEESTQSPMIPNVPQFNDKDELEIARYLDSKLHRSRVSLDIGVQTDSSKESQKASSKQQVFSSPVPEKAWNPIMQSTPAHMSSRGVQPKDILKAKLSKLAQSVELAHDSESSSGDEEHDEDQERGVLGSKDSSYHDDTPSKPQAKRNTSLKEDKGIGLSPKRSAELEQLAKLKEFLNSSTNGSKVLKSIVNGEPVKHWRIVDDSELESNAKKVKDLEEEIKSLRKQNDDLKEETTIIKSTNISLKEMVELKDKSIAESRDNVRELENSIAEINASMESEISKYVGDTSEKISPLKFPELSTTDSNGISLYDGLNLCEVDNLTMVESQNLLKNILINLNIPFSRVKELVPQLMLRLTHEEILVDFTRKLHTVLYDQGMDITRYLNETGNTGLVRCTSEMLKNVELVYAVLEKK</sequence>
<accession>A0A0H5C9N7</accession>
<evidence type="ECO:0000313" key="6">
    <source>
        <dbReference type="Proteomes" id="UP000094389"/>
    </source>
</evidence>
<accession>A0A1E4S2S4</accession>
<dbReference type="InterPro" id="IPR021750">
    <property type="entry name" value="Sid4-like"/>
</dbReference>
<dbReference type="Pfam" id="PF11778">
    <property type="entry name" value="SID"/>
    <property type="match status" value="1"/>
</dbReference>
<dbReference type="AlphaFoldDB" id="A0A0H5C9N7"/>
<name>A0A0H5C9N7_CYBJN</name>
<dbReference type="Proteomes" id="UP000038830">
    <property type="component" value="Unassembled WGS sequence"/>
</dbReference>
<dbReference type="Proteomes" id="UP000094389">
    <property type="component" value="Unassembled WGS sequence"/>
</dbReference>
<reference evidence="5" key="2">
    <citation type="journal article" date="2015" name="J. Biotechnol.">
        <title>The structure of the Cyberlindnera jadinii genome and its relation to Candida utilis analyzed by the occurrence of single nucleotide polymorphisms.</title>
        <authorList>
            <person name="Rupp O."/>
            <person name="Brinkrolf K."/>
            <person name="Buerth C."/>
            <person name="Kunigo M."/>
            <person name="Schneider J."/>
            <person name="Jaenicke S."/>
            <person name="Goesmann A."/>
            <person name="Puehler A."/>
            <person name="Jaeger K.-E."/>
            <person name="Ernst J.F."/>
        </authorList>
    </citation>
    <scope>NUCLEOTIDE SEQUENCE [LARGE SCALE GENOMIC DNA]</scope>
    <source>
        <strain evidence="5">ATCC 18201 / CBS 1600 / BCRC 20928 / JCM 3617 / NBRC 0987 / NRRL Y-1542</strain>
    </source>
</reference>
<feature type="coiled-coil region" evidence="1">
    <location>
        <begin position="221"/>
        <end position="297"/>
    </location>
</feature>
<dbReference type="EMBL" id="KV453929">
    <property type="protein sequence ID" value="ODV73834.1"/>
    <property type="molecule type" value="Genomic_DNA"/>
</dbReference>
<evidence type="ECO:0000313" key="4">
    <source>
        <dbReference type="EMBL" id="ODV73834.1"/>
    </source>
</evidence>
<keyword evidence="1" id="KW-0175">Coiled coil</keyword>
<evidence type="ECO:0000313" key="5">
    <source>
        <dbReference type="Proteomes" id="UP000038830"/>
    </source>
</evidence>
<reference evidence="4 6" key="3">
    <citation type="journal article" date="2016" name="Proc. Natl. Acad. Sci. U.S.A.">
        <title>Comparative genomics of biotechnologically important yeasts.</title>
        <authorList>
            <person name="Riley R."/>
            <person name="Haridas S."/>
            <person name="Wolfe K.H."/>
            <person name="Lopes M.R."/>
            <person name="Hittinger C.T."/>
            <person name="Goeker M."/>
            <person name="Salamov A.A."/>
            <person name="Wisecaver J.H."/>
            <person name="Long T.M."/>
            <person name="Calvey C.H."/>
            <person name="Aerts A.L."/>
            <person name="Barry K.W."/>
            <person name="Choi C."/>
            <person name="Clum A."/>
            <person name="Coughlan A.Y."/>
            <person name="Deshpande S."/>
            <person name="Douglass A.P."/>
            <person name="Hanson S.J."/>
            <person name="Klenk H.-P."/>
            <person name="LaButti K.M."/>
            <person name="Lapidus A."/>
            <person name="Lindquist E.A."/>
            <person name="Lipzen A.M."/>
            <person name="Meier-Kolthoff J.P."/>
            <person name="Ohm R.A."/>
            <person name="Otillar R.P."/>
            <person name="Pangilinan J.L."/>
            <person name="Peng Y."/>
            <person name="Rokas A."/>
            <person name="Rosa C.A."/>
            <person name="Scheuner C."/>
            <person name="Sibirny A.A."/>
            <person name="Slot J.C."/>
            <person name="Stielow J.B."/>
            <person name="Sun H."/>
            <person name="Kurtzman C.P."/>
            <person name="Blackwell M."/>
            <person name="Grigoriev I.V."/>
            <person name="Jeffries T.W."/>
        </authorList>
    </citation>
    <scope>NUCLEOTIDE SEQUENCE [LARGE SCALE GENOMIC DNA]</scope>
    <source>
        <strain evidence="6">ATCC 18201 / CBS 1600 / BCRC 20928 / JCM 3617 / NBRC 0987 / NRRL Y-1542</strain>
        <strain evidence="4">NRRL Y-1542</strain>
    </source>
</reference>